<accession>A0ABY7SZZ2</accession>
<evidence type="ECO:0000259" key="1">
    <source>
        <dbReference type="Pfam" id="PF01425"/>
    </source>
</evidence>
<evidence type="ECO:0000313" key="3">
    <source>
        <dbReference type="Proteomes" id="UP001218412"/>
    </source>
</evidence>
<dbReference type="InterPro" id="IPR000120">
    <property type="entry name" value="Amidase"/>
</dbReference>
<dbReference type="InterPro" id="IPR023631">
    <property type="entry name" value="Amidase_dom"/>
</dbReference>
<evidence type="ECO:0000313" key="2">
    <source>
        <dbReference type="EMBL" id="WCR11841.1"/>
    </source>
</evidence>
<keyword evidence="3" id="KW-1185">Reference proteome</keyword>
<dbReference type="SUPFAM" id="SSF75304">
    <property type="entry name" value="Amidase signature (AS) enzymes"/>
    <property type="match status" value="1"/>
</dbReference>
<feature type="domain" description="Amidase" evidence="1">
    <location>
        <begin position="26"/>
        <end position="450"/>
    </location>
</feature>
<dbReference type="InterPro" id="IPR036928">
    <property type="entry name" value="AS_sf"/>
</dbReference>
<dbReference type="Pfam" id="PF01425">
    <property type="entry name" value="Amidase"/>
    <property type="match status" value="1"/>
</dbReference>
<dbReference type="PANTHER" id="PTHR11895">
    <property type="entry name" value="TRANSAMIDASE"/>
    <property type="match status" value="1"/>
</dbReference>
<dbReference type="NCBIfam" id="NF005686">
    <property type="entry name" value="PRK07486.1"/>
    <property type="match status" value="1"/>
</dbReference>
<protein>
    <submittedName>
        <fullName evidence="2">Amidase</fullName>
    </submittedName>
</protein>
<reference evidence="2 3" key="1">
    <citation type="submission" date="2021-01" db="EMBL/GenBank/DDBJ databases">
        <title>Biogeographic distribution of Paracoccus.</title>
        <authorList>
            <person name="Hollensteiner J."/>
            <person name="Leineberger J."/>
            <person name="Brinkhoff T."/>
            <person name="Daniel R."/>
        </authorList>
    </citation>
    <scope>NUCLEOTIDE SEQUENCE [LARGE SCALE GENOMIC DNA]</scope>
    <source>
        <strain evidence="2 3">LMG25392</strain>
    </source>
</reference>
<name>A0ABY7SZZ2_9RHOB</name>
<dbReference type="EMBL" id="CP067134">
    <property type="protein sequence ID" value="WCR11841.1"/>
    <property type="molecule type" value="Genomic_DNA"/>
</dbReference>
<dbReference type="Proteomes" id="UP001218412">
    <property type="component" value="Chromosome"/>
</dbReference>
<proteinExistence type="predicted"/>
<dbReference type="PANTHER" id="PTHR11895:SF76">
    <property type="entry name" value="INDOLEACETAMIDE HYDROLASE"/>
    <property type="match status" value="1"/>
</dbReference>
<organism evidence="2 3">
    <name type="scientific">Paracoccus stylophorae</name>
    <dbReference type="NCBI Taxonomy" id="659350"/>
    <lineage>
        <taxon>Bacteria</taxon>
        <taxon>Pseudomonadati</taxon>
        <taxon>Pseudomonadota</taxon>
        <taxon>Alphaproteobacteria</taxon>
        <taxon>Rhodobacterales</taxon>
        <taxon>Paracoccaceae</taxon>
        <taxon>Paracoccus</taxon>
    </lineage>
</organism>
<sequence length="484" mass="51953">MTEITDLSALDLSGRIADGRLDAVTVMTAFLDRIAALNPHLNAIVSLRPRDELLDQARQADRTPRKGWLHGLPIAVKDLAAVKGLRTTWGSPIFADHVPAADDLVVARMRAAGAIFIGKSNTPEWGLGSHSVNAVFGATRNPYDLGRSAGGSSGGAAAALAARLVPVADGSDMMGSLRNPAAFCNVYGFRPSWGLVPGDPVGDSFVTTLTTAGPMARSPRDLAHLLTTLAGPHPAVPFGRESRDFGAALDGDVAGTRIGWLGDWGGAYPCEDGILSLCEAALARFEDLGCRIVRLPPPFPAERLWHSWTTLRAFLNAGARRALYDDPDKRALMKPEARWEIEQGLALSAAQIHEASTIRSEWYRRAARLFEDVDAVALPSAQVWPFPVDWRWPETVGGRPADTYHRWMEIVVPVSLAGLPCLSVPVGFGGNDLPMGMQLAGSTGSDAAILNLGQAWHVATDWPARRKPRLPLPPHAEADAPRQL</sequence>
<gene>
    <name evidence="2" type="ORF">JHW45_05625</name>
</gene>
<dbReference type="RefSeq" id="WP_272859960.1">
    <property type="nucleotide sequence ID" value="NZ_CP067134.1"/>
</dbReference>
<dbReference type="Gene3D" id="3.90.1300.10">
    <property type="entry name" value="Amidase signature (AS) domain"/>
    <property type="match status" value="1"/>
</dbReference>